<dbReference type="GO" id="GO:0019877">
    <property type="term" value="P:diaminopimelate biosynthetic process"/>
    <property type="evidence" value="ECO:0007669"/>
    <property type="project" value="UniProtKB-UniRule"/>
</dbReference>
<dbReference type="HAMAP" id="MF_02121">
    <property type="entry name" value="ASADH"/>
    <property type="match status" value="1"/>
</dbReference>
<dbReference type="CDD" id="cd18131">
    <property type="entry name" value="ASADH_C_bac_euk_like"/>
    <property type="match status" value="1"/>
</dbReference>
<dbReference type="NCBIfam" id="NF005957">
    <property type="entry name" value="PRK08040.1"/>
    <property type="match status" value="1"/>
</dbReference>
<dbReference type="GO" id="GO:0071266">
    <property type="term" value="P:'de novo' L-methionine biosynthetic process"/>
    <property type="evidence" value="ECO:0007669"/>
    <property type="project" value="UniProtKB-UniRule"/>
</dbReference>
<protein>
    <recommendedName>
        <fullName evidence="7 16">Aspartate-semialdehyde dehydrogenase</fullName>
        <shortName evidence="16">ASA dehydrogenase</shortName>
        <shortName evidence="16">ASADH</shortName>
        <ecNumber evidence="7 16">1.2.1.11</ecNumber>
    </recommendedName>
    <alternativeName>
        <fullName evidence="16">Aspartate-beta-semialdehyde dehydrogenase</fullName>
    </alternativeName>
</protein>
<dbReference type="UniPathway" id="UPA00050">
    <property type="reaction ID" value="UER00463"/>
</dbReference>
<evidence type="ECO:0000256" key="4">
    <source>
        <dbReference type="ARBA" id="ARBA00005097"/>
    </source>
</evidence>
<dbReference type="UniPathway" id="UPA00034">
    <property type="reaction ID" value="UER00016"/>
</dbReference>
<dbReference type="InterPro" id="IPR000319">
    <property type="entry name" value="Asp-semialdehyde_DH_CS"/>
</dbReference>
<comment type="pathway">
    <text evidence="4 16">Amino-acid biosynthesis; L-threonine biosynthesis; L-threonine from L-aspartate: step 2/5.</text>
</comment>
<dbReference type="InterPro" id="IPR005986">
    <property type="entry name" value="Asp_semialdehyde_DH_beta"/>
</dbReference>
<evidence type="ECO:0000256" key="16">
    <source>
        <dbReference type="HAMAP-Rule" id="MF_02121"/>
    </source>
</evidence>
<evidence type="ECO:0000259" key="18">
    <source>
        <dbReference type="SMART" id="SM00859"/>
    </source>
</evidence>
<dbReference type="Proteomes" id="UP000188276">
    <property type="component" value="Unassembled WGS sequence"/>
</dbReference>
<dbReference type="PANTHER" id="PTHR46278:SF2">
    <property type="entry name" value="ASPARTATE-SEMIALDEHYDE DEHYDROGENASE"/>
    <property type="match status" value="1"/>
</dbReference>
<organism evidence="19 20">
    <name type="scientific">Vibrio ruber (strain DSM 16370 / JCM 11486 / BCRC 17186 / CECT 7878 / LMG 23124 / VR1)</name>
    <dbReference type="NCBI Taxonomy" id="1123498"/>
    <lineage>
        <taxon>Bacteria</taxon>
        <taxon>Pseudomonadati</taxon>
        <taxon>Pseudomonadota</taxon>
        <taxon>Gammaproteobacteria</taxon>
        <taxon>Vibrionales</taxon>
        <taxon>Vibrionaceae</taxon>
        <taxon>Vibrio</taxon>
    </lineage>
</organism>
<comment type="pathway">
    <text evidence="3 16">Amino-acid biosynthesis; L-lysine biosynthesis via DAP pathway; (S)-tetrahydrodipicolinate from L-aspartate: step 2/4.</text>
</comment>
<evidence type="ECO:0000256" key="7">
    <source>
        <dbReference type="ARBA" id="ARBA00013120"/>
    </source>
</evidence>
<evidence type="ECO:0000256" key="8">
    <source>
        <dbReference type="ARBA" id="ARBA00022605"/>
    </source>
</evidence>
<dbReference type="Gene3D" id="3.30.360.10">
    <property type="entry name" value="Dihydrodipicolinate Reductase, domain 2"/>
    <property type="match status" value="1"/>
</dbReference>
<dbReference type="GO" id="GO:0051287">
    <property type="term" value="F:NAD binding"/>
    <property type="evidence" value="ECO:0007669"/>
    <property type="project" value="InterPro"/>
</dbReference>
<keyword evidence="9 16" id="KW-0791">Threonine biosynthesis</keyword>
<dbReference type="GO" id="GO:0009089">
    <property type="term" value="P:lysine biosynthetic process via diaminopimelate"/>
    <property type="evidence" value="ECO:0007669"/>
    <property type="project" value="UniProtKB-UniRule"/>
</dbReference>
<dbReference type="Pfam" id="PF02774">
    <property type="entry name" value="Semialdhyde_dhC"/>
    <property type="match status" value="1"/>
</dbReference>
<keyword evidence="14 16" id="KW-0486">Methionine biosynthesis</keyword>
<dbReference type="SUPFAM" id="SSF51735">
    <property type="entry name" value="NAD(P)-binding Rossmann-fold domains"/>
    <property type="match status" value="1"/>
</dbReference>
<keyword evidence="10 16" id="KW-0521">NADP</keyword>
<reference evidence="20" key="1">
    <citation type="submission" date="2017-02" db="EMBL/GenBank/DDBJ databases">
        <authorList>
            <person name="Rodrigo-Torres L."/>
            <person name="Arahal R.D."/>
            <person name="Lucena T."/>
        </authorList>
    </citation>
    <scope>NUCLEOTIDE SEQUENCE [LARGE SCALE GENOMIC DNA]</scope>
    <source>
        <strain evidence="20">CECT 7878</strain>
    </source>
</reference>
<sequence length="337" mass="36991">MSQKFNVVVFGATGAVGETMIEVLQERQFPVETLFLLASERSEGKTYRFNGKSVQVQNVEDFDWTQAHIALFSAGGELSEKWAPIAADAGVVVIDNTSQFRYDYDVPLVVPEVNPQAIAEFRNRNIIANPNCSTIQMLVALKPIYDAVGIDRINVSTYQSVSGAGKSGVDELAGQTAKLLNGIPAEPSQFSQQIAFNCIPQIDAFMDNGYTREEMKMVWETQKIFNDQAIQVNPTCVRVPVFYGHAEALHVETGAPIDAEQVADLLRQSENIKVFTGEDFPTQVGNAGGQDDVFVGRIRNDISNPLGINLWVVADNVRKGAATNAVQIAEILVRDYL</sequence>
<evidence type="ECO:0000313" key="19">
    <source>
        <dbReference type="EMBL" id="SJN54796.1"/>
    </source>
</evidence>
<keyword evidence="13 16" id="KW-0457">Lysine biosynthesis</keyword>
<accession>A0A1R4LE00</accession>
<evidence type="ECO:0000256" key="9">
    <source>
        <dbReference type="ARBA" id="ARBA00022697"/>
    </source>
</evidence>
<dbReference type="STRING" id="1123498.VR7878_00933"/>
<evidence type="ECO:0000256" key="17">
    <source>
        <dbReference type="PIRSR" id="PIRSR000148-1"/>
    </source>
</evidence>
<name>A0A1R4LE00_VIBR1</name>
<evidence type="ECO:0000256" key="5">
    <source>
        <dbReference type="ARBA" id="ARBA00010584"/>
    </source>
</evidence>
<comment type="caution">
    <text evidence="16">Lacks conserved residue(s) required for the propagation of feature annotation.</text>
</comment>
<feature type="binding site" evidence="16">
    <location>
        <position position="101"/>
    </location>
    <ligand>
        <name>phosphate</name>
        <dbReference type="ChEBI" id="CHEBI:43474"/>
    </ligand>
</feature>
<evidence type="ECO:0000256" key="2">
    <source>
        <dbReference type="ARBA" id="ARBA00005021"/>
    </source>
</evidence>
<evidence type="ECO:0000313" key="20">
    <source>
        <dbReference type="Proteomes" id="UP000188276"/>
    </source>
</evidence>
<gene>
    <name evidence="19" type="primary">asd2</name>
    <name evidence="16" type="synonym">asd</name>
    <name evidence="19" type="ORF">VR7878_00933</name>
</gene>
<dbReference type="GO" id="GO:0009088">
    <property type="term" value="P:threonine biosynthetic process"/>
    <property type="evidence" value="ECO:0007669"/>
    <property type="project" value="UniProtKB-UniRule"/>
</dbReference>
<feature type="binding site" evidence="16">
    <location>
        <position position="316"/>
    </location>
    <ligand>
        <name>NADP(+)</name>
        <dbReference type="ChEBI" id="CHEBI:58349"/>
    </ligand>
</feature>
<dbReference type="NCBIfam" id="NF011456">
    <property type="entry name" value="PRK14874.1"/>
    <property type="match status" value="1"/>
</dbReference>
<dbReference type="GO" id="GO:0004073">
    <property type="term" value="F:aspartate-semialdehyde dehydrogenase activity"/>
    <property type="evidence" value="ECO:0007669"/>
    <property type="project" value="UniProtKB-UniRule"/>
</dbReference>
<comment type="function">
    <text evidence="1 16">Catalyzes the NADPH-dependent formation of L-aspartate-semialdehyde (L-ASA) by the reductive dephosphorylation of L-aspartyl-4-phosphate.</text>
</comment>
<keyword evidence="8 16" id="KW-0028">Amino-acid biosynthesis</keyword>
<dbReference type="NCBIfam" id="NF004224">
    <property type="entry name" value="PRK05671.1"/>
    <property type="match status" value="1"/>
</dbReference>
<dbReference type="SUPFAM" id="SSF55347">
    <property type="entry name" value="Glyceraldehyde-3-phosphate dehydrogenase-like, C-terminal domain"/>
    <property type="match status" value="1"/>
</dbReference>
<dbReference type="FunFam" id="3.40.50.720:FF:000099">
    <property type="entry name" value="Aspartate-semialdehyde dehydrogenase"/>
    <property type="match status" value="1"/>
</dbReference>
<evidence type="ECO:0000256" key="15">
    <source>
        <dbReference type="ARBA" id="ARBA00047891"/>
    </source>
</evidence>
<evidence type="ECO:0000256" key="6">
    <source>
        <dbReference type="ARBA" id="ARBA00011738"/>
    </source>
</evidence>
<dbReference type="EC" id="1.2.1.11" evidence="7 16"/>
<dbReference type="AlphaFoldDB" id="A0A1R4LE00"/>
<keyword evidence="20" id="KW-1185">Reference proteome</keyword>
<dbReference type="OrthoDB" id="9805684at2"/>
<dbReference type="InterPro" id="IPR036291">
    <property type="entry name" value="NAD(P)-bd_dom_sf"/>
</dbReference>
<evidence type="ECO:0000256" key="10">
    <source>
        <dbReference type="ARBA" id="ARBA00022857"/>
    </source>
</evidence>
<dbReference type="GO" id="GO:0009097">
    <property type="term" value="P:isoleucine biosynthetic process"/>
    <property type="evidence" value="ECO:0007669"/>
    <property type="project" value="UniProtKB-UniRule"/>
</dbReference>
<keyword evidence="11 16" id="KW-0220">Diaminopimelate biosynthesis</keyword>
<dbReference type="PROSITE" id="PS01103">
    <property type="entry name" value="ASD"/>
    <property type="match status" value="1"/>
</dbReference>
<evidence type="ECO:0000256" key="12">
    <source>
        <dbReference type="ARBA" id="ARBA00023002"/>
    </source>
</evidence>
<dbReference type="CDD" id="cd02316">
    <property type="entry name" value="VcASADH2_like_N"/>
    <property type="match status" value="1"/>
</dbReference>
<comment type="similarity">
    <text evidence="5 16">Belongs to the aspartate-semialdehyde dehydrogenase family.</text>
</comment>
<dbReference type="EMBL" id="FULE01000014">
    <property type="protein sequence ID" value="SJN54796.1"/>
    <property type="molecule type" value="Genomic_DNA"/>
</dbReference>
<dbReference type="Pfam" id="PF01118">
    <property type="entry name" value="Semialdhyde_dh"/>
    <property type="match status" value="1"/>
</dbReference>
<dbReference type="NCBIfam" id="TIGR01296">
    <property type="entry name" value="asd_B"/>
    <property type="match status" value="1"/>
</dbReference>
<dbReference type="InterPro" id="IPR012280">
    <property type="entry name" value="Semialdhyde_DH_dimer_dom"/>
</dbReference>
<dbReference type="PIRSF" id="PIRSF000148">
    <property type="entry name" value="ASA_dh"/>
    <property type="match status" value="1"/>
</dbReference>
<evidence type="ECO:0000256" key="14">
    <source>
        <dbReference type="ARBA" id="ARBA00023167"/>
    </source>
</evidence>
<feature type="active site" description="Proton acceptor" evidence="16 17">
    <location>
        <position position="245"/>
    </location>
</feature>
<feature type="binding site" evidence="16">
    <location>
        <begin position="13"/>
        <end position="16"/>
    </location>
    <ligand>
        <name>NADP(+)</name>
        <dbReference type="ChEBI" id="CHEBI:58349"/>
    </ligand>
</feature>
<dbReference type="UniPathway" id="UPA00051">
    <property type="reaction ID" value="UER00464"/>
</dbReference>
<dbReference type="InterPro" id="IPR000534">
    <property type="entry name" value="Semialdehyde_DH_NAD-bd"/>
</dbReference>
<feature type="active site" description="Acyl-thioester intermediate" evidence="16 17">
    <location>
        <position position="132"/>
    </location>
</feature>
<comment type="catalytic activity">
    <reaction evidence="15 16">
        <text>L-aspartate 4-semialdehyde + phosphate + NADP(+) = 4-phospho-L-aspartate + NADPH + H(+)</text>
        <dbReference type="Rhea" id="RHEA:24284"/>
        <dbReference type="ChEBI" id="CHEBI:15378"/>
        <dbReference type="ChEBI" id="CHEBI:43474"/>
        <dbReference type="ChEBI" id="CHEBI:57535"/>
        <dbReference type="ChEBI" id="CHEBI:57783"/>
        <dbReference type="ChEBI" id="CHEBI:58349"/>
        <dbReference type="ChEBI" id="CHEBI:537519"/>
        <dbReference type="EC" id="1.2.1.11"/>
    </reaction>
</comment>
<dbReference type="PANTHER" id="PTHR46278">
    <property type="entry name" value="DEHYDROGENASE, PUTATIVE-RELATED"/>
    <property type="match status" value="1"/>
</dbReference>
<proteinExistence type="inferred from homology"/>
<comment type="subunit">
    <text evidence="6 16">Homodimer.</text>
</comment>
<dbReference type="GO" id="GO:0046983">
    <property type="term" value="F:protein dimerization activity"/>
    <property type="evidence" value="ECO:0007669"/>
    <property type="project" value="InterPro"/>
</dbReference>
<feature type="domain" description="Semialdehyde dehydrogenase NAD-binding" evidence="18">
    <location>
        <begin position="6"/>
        <end position="121"/>
    </location>
</feature>
<evidence type="ECO:0000256" key="1">
    <source>
        <dbReference type="ARBA" id="ARBA00002492"/>
    </source>
</evidence>
<feature type="binding site" evidence="16">
    <location>
        <begin position="41"/>
        <end position="42"/>
    </location>
    <ligand>
        <name>NADP(+)</name>
        <dbReference type="ChEBI" id="CHEBI:58349"/>
    </ligand>
</feature>
<evidence type="ECO:0000256" key="13">
    <source>
        <dbReference type="ARBA" id="ARBA00023154"/>
    </source>
</evidence>
<evidence type="ECO:0000256" key="3">
    <source>
        <dbReference type="ARBA" id="ARBA00005076"/>
    </source>
</evidence>
<dbReference type="Gene3D" id="3.40.50.720">
    <property type="entry name" value="NAD(P)-binding Rossmann-like Domain"/>
    <property type="match status" value="1"/>
</dbReference>
<evidence type="ECO:0000256" key="11">
    <source>
        <dbReference type="ARBA" id="ARBA00022915"/>
    </source>
</evidence>
<dbReference type="InterPro" id="IPR012080">
    <property type="entry name" value="Asp_semialdehyde_DH"/>
</dbReference>
<dbReference type="GO" id="GO:0050661">
    <property type="term" value="F:NADP binding"/>
    <property type="evidence" value="ECO:0007669"/>
    <property type="project" value="UniProtKB-UniRule"/>
</dbReference>
<feature type="binding site" evidence="16">
    <location>
        <position position="159"/>
    </location>
    <ligand>
        <name>substrate</name>
    </ligand>
</feature>
<keyword evidence="12 16" id="KW-0560">Oxidoreductase</keyword>
<comment type="pathway">
    <text evidence="2 16">Amino-acid biosynthesis; L-methionine biosynthesis via de novo pathway; L-homoserine from L-aspartate: step 2/3.</text>
</comment>
<dbReference type="RefSeq" id="WP_077333857.1">
    <property type="nucleotide sequence ID" value="NZ_FULE01000014.1"/>
</dbReference>
<feature type="binding site" evidence="16">
    <location>
        <position position="238"/>
    </location>
    <ligand>
        <name>substrate</name>
    </ligand>
</feature>
<dbReference type="SMART" id="SM00859">
    <property type="entry name" value="Semialdhyde_dh"/>
    <property type="match status" value="1"/>
</dbReference>
<feature type="binding site" evidence="16">
    <location>
        <begin position="162"/>
        <end position="163"/>
    </location>
    <ligand>
        <name>NADP(+)</name>
        <dbReference type="ChEBI" id="CHEBI:58349"/>
    </ligand>
</feature>